<comment type="caution">
    <text evidence="1">The sequence shown here is derived from an EMBL/GenBank/DDBJ whole genome shotgun (WGS) entry which is preliminary data.</text>
</comment>
<keyword evidence="2" id="KW-1185">Reference proteome</keyword>
<dbReference type="Proteomes" id="UP001207654">
    <property type="component" value="Unassembled WGS sequence"/>
</dbReference>
<accession>A0ABT4ACT7</accession>
<evidence type="ECO:0000313" key="2">
    <source>
        <dbReference type="Proteomes" id="UP001207654"/>
    </source>
</evidence>
<sequence length="124" mass="13371">MSRRTLLSSLLALVGCARHSLPPELTTAEAARSWVLGEVPVGSPIEDAQRLLQTHGCRCQSMTGADFAPQAPSGDESAWRGIDYVYCDLRQSTGLLQARRWQFALVERDGKLADVGVSTGLIGT</sequence>
<reference evidence="1 2" key="1">
    <citation type="submission" date="2022-11" db="EMBL/GenBank/DDBJ databases">
        <title>Minimal conservation of predation-associated metabolite biosynthetic gene clusters underscores biosynthetic potential of Myxococcota including descriptions for ten novel species: Archangium lansinium sp. nov., Myxococcus landrumus sp. nov., Nannocystis bai.</title>
        <authorList>
            <person name="Ahearne A."/>
            <person name="Stevens C."/>
            <person name="Phillips K."/>
        </authorList>
    </citation>
    <scope>NUCLEOTIDE SEQUENCE [LARGE SCALE GENOMIC DNA]</scope>
    <source>
        <strain evidence="1 2">MIWBW</strain>
    </source>
</reference>
<gene>
    <name evidence="1" type="ORF">OV287_30030</name>
</gene>
<dbReference type="EMBL" id="JAPNKA010000001">
    <property type="protein sequence ID" value="MCY1078714.1"/>
    <property type="molecule type" value="Genomic_DNA"/>
</dbReference>
<protein>
    <recommendedName>
        <fullName evidence="3">Lipoprotein</fullName>
    </recommendedName>
</protein>
<organism evidence="1 2">
    <name type="scientific">Archangium lansingense</name>
    <dbReference type="NCBI Taxonomy" id="2995310"/>
    <lineage>
        <taxon>Bacteria</taxon>
        <taxon>Pseudomonadati</taxon>
        <taxon>Myxococcota</taxon>
        <taxon>Myxococcia</taxon>
        <taxon>Myxococcales</taxon>
        <taxon>Cystobacterineae</taxon>
        <taxon>Archangiaceae</taxon>
        <taxon>Archangium</taxon>
    </lineage>
</organism>
<evidence type="ECO:0008006" key="3">
    <source>
        <dbReference type="Google" id="ProtNLM"/>
    </source>
</evidence>
<dbReference type="PROSITE" id="PS51257">
    <property type="entry name" value="PROKAR_LIPOPROTEIN"/>
    <property type="match status" value="1"/>
</dbReference>
<evidence type="ECO:0000313" key="1">
    <source>
        <dbReference type="EMBL" id="MCY1078714.1"/>
    </source>
</evidence>
<dbReference type="RefSeq" id="WP_267537479.1">
    <property type="nucleotide sequence ID" value="NZ_JAPNKA010000001.1"/>
</dbReference>
<name>A0ABT4ACT7_9BACT</name>
<proteinExistence type="predicted"/>